<feature type="region of interest" description="Disordered" evidence="1">
    <location>
        <begin position="337"/>
        <end position="373"/>
    </location>
</feature>
<dbReference type="Proteomes" id="UP001596241">
    <property type="component" value="Unassembled WGS sequence"/>
</dbReference>
<evidence type="ECO:0000313" key="4">
    <source>
        <dbReference type="Proteomes" id="UP001596241"/>
    </source>
</evidence>
<dbReference type="Pfam" id="PF13620">
    <property type="entry name" value="CarboxypepD_reg"/>
    <property type="match status" value="1"/>
</dbReference>
<evidence type="ECO:0000313" key="3">
    <source>
        <dbReference type="EMBL" id="MFC5896802.1"/>
    </source>
</evidence>
<feature type="compositionally biased region" description="Acidic residues" evidence="1">
    <location>
        <begin position="343"/>
        <end position="364"/>
    </location>
</feature>
<name>A0ABW1FS79_9ACTN</name>
<feature type="transmembrane region" description="Helical" evidence="2">
    <location>
        <begin position="28"/>
        <end position="47"/>
    </location>
</feature>
<reference evidence="4" key="1">
    <citation type="journal article" date="2019" name="Int. J. Syst. Evol. Microbiol.">
        <title>The Global Catalogue of Microorganisms (GCM) 10K type strain sequencing project: providing services to taxonomists for standard genome sequencing and annotation.</title>
        <authorList>
            <consortium name="The Broad Institute Genomics Platform"/>
            <consortium name="The Broad Institute Genome Sequencing Center for Infectious Disease"/>
            <person name="Wu L."/>
            <person name="Ma J."/>
        </authorList>
    </citation>
    <scope>NUCLEOTIDE SEQUENCE [LARGE SCALE GENOMIC DNA]</scope>
    <source>
        <strain evidence="4">CGMCC 1.15809</strain>
    </source>
</reference>
<keyword evidence="2" id="KW-1133">Transmembrane helix</keyword>
<dbReference type="InterPro" id="IPR008969">
    <property type="entry name" value="CarboxyPept-like_regulatory"/>
</dbReference>
<evidence type="ECO:0000256" key="1">
    <source>
        <dbReference type="SAM" id="MobiDB-lite"/>
    </source>
</evidence>
<dbReference type="Gene3D" id="2.60.40.1120">
    <property type="entry name" value="Carboxypeptidase-like, regulatory domain"/>
    <property type="match status" value="1"/>
</dbReference>
<keyword evidence="2" id="KW-0812">Transmembrane</keyword>
<sequence length="485" mass="51164">MDNSGGQQESHRTGRPARLRAARTLAEAAWFPAALFLGFLLCFAPALHAPVPHHAHVAVADPVVAHAVGTGLERRYPAGFDVSAVPGAEQARRAVLDRDAVAGYAGGSRPVLYVAGANGASLKQALTKAFTPVAEEHGGHPLTVRDVAPTVHQDLTGSTLVYFGIAWSVPGYILATTLLRATAFDRRKKFLAILVVSALFGAVGFLAGAGLGYLPFDAAALLVAFLLTTAVATFSSGLAPFTRQFFPAVGMTLFIVLSIPTSGGPAPAPLLPAFFQYVHAVMPLGNAVDALRSLLYFDGAGALRPLLVLCAWIGAGAALLALDARLHRRRASALRAAAKEDGADGEDAENVEDVEGIEDVEEPPVTDPSLETPTPVALPVHRHHFGDPVPDLVGTVRDAEQRPLRHAVLTVLDPSGRHLVSTTTNARGEFAVTGLPEDCVSIVATSPGRQPVVHRKVLRSGEIVSADFTLRERHRVPRETVSHQA</sequence>
<feature type="transmembrane region" description="Helical" evidence="2">
    <location>
        <begin position="191"/>
        <end position="213"/>
    </location>
</feature>
<proteinExistence type="predicted"/>
<feature type="transmembrane region" description="Helical" evidence="2">
    <location>
        <begin position="160"/>
        <end position="179"/>
    </location>
</feature>
<dbReference type="SUPFAM" id="SSF49464">
    <property type="entry name" value="Carboxypeptidase regulatory domain-like"/>
    <property type="match status" value="1"/>
</dbReference>
<comment type="caution">
    <text evidence="3">The sequence shown here is derived from an EMBL/GenBank/DDBJ whole genome shotgun (WGS) entry which is preliminary data.</text>
</comment>
<keyword evidence="4" id="KW-1185">Reference proteome</keyword>
<evidence type="ECO:0000256" key="2">
    <source>
        <dbReference type="SAM" id="Phobius"/>
    </source>
</evidence>
<feature type="transmembrane region" description="Helical" evidence="2">
    <location>
        <begin position="302"/>
        <end position="322"/>
    </location>
</feature>
<dbReference type="EMBL" id="JBHSPW010000017">
    <property type="protein sequence ID" value="MFC5896802.1"/>
    <property type="molecule type" value="Genomic_DNA"/>
</dbReference>
<accession>A0ABW1FS79</accession>
<keyword evidence="2" id="KW-0472">Membrane</keyword>
<gene>
    <name evidence="3" type="ORF">ACFP3M_28785</name>
</gene>
<protein>
    <submittedName>
        <fullName evidence="3">Carboxypeptidase regulatory-like domain-containing protein</fullName>
    </submittedName>
</protein>
<dbReference type="RefSeq" id="WP_345086725.1">
    <property type="nucleotide sequence ID" value="NZ_BAAAWG010000012.1"/>
</dbReference>
<feature type="transmembrane region" description="Helical" evidence="2">
    <location>
        <begin position="219"/>
        <end position="238"/>
    </location>
</feature>
<organism evidence="3 4">
    <name type="scientific">Streptomyces ramulosus</name>
    <dbReference type="NCBI Taxonomy" id="47762"/>
    <lineage>
        <taxon>Bacteria</taxon>
        <taxon>Bacillati</taxon>
        <taxon>Actinomycetota</taxon>
        <taxon>Actinomycetes</taxon>
        <taxon>Kitasatosporales</taxon>
        <taxon>Streptomycetaceae</taxon>
        <taxon>Streptomyces</taxon>
    </lineage>
</organism>